<dbReference type="InterPro" id="IPR050546">
    <property type="entry name" value="Glycosyl_Hydrlase_16"/>
</dbReference>
<sequence length="281" mass="30809">MQSIGRSALAVMSSLVMTATVSAPVTVTSGTPRALAADVVFSDEFDAPAGTPVDTSKWYFDTGDNPSNAERQYYTDSTRNAVHDGNGNLVITARKENPADYRCWYGRCEYTSARLTTAGKFRTTYGRFEARIKIPRGQGIWPAFWLLGDNFGQVGWPDCGEIDIMENIGREPSTVHGTIHGPGYSGGGGIGAAYTLPNGQQFADDFHVFAVEWSPNRIAWSVDGHVYQVRTPADLGGRRWVFDHDFFLILNVAVGGHWPGDPDGSTQFPQRMLVDYVRVTA</sequence>
<dbReference type="EMBL" id="QGUI02000247">
    <property type="protein sequence ID" value="MFO7193636.1"/>
    <property type="molecule type" value="Genomic_DNA"/>
</dbReference>
<dbReference type="Gene3D" id="2.60.120.200">
    <property type="match status" value="1"/>
</dbReference>
<proteinExistence type="inferred from homology"/>
<dbReference type="CDD" id="cd08023">
    <property type="entry name" value="GH16_laminarinase_like"/>
    <property type="match status" value="1"/>
</dbReference>
<dbReference type="InterPro" id="IPR000757">
    <property type="entry name" value="Beta-glucanase-like"/>
</dbReference>
<accession>A0ABD6FI23</accession>
<name>A0ABD6FI23_9PSEU</name>
<dbReference type="PANTHER" id="PTHR10963:SF55">
    <property type="entry name" value="GLYCOSIDE HYDROLASE FAMILY 16 PROTEIN"/>
    <property type="match status" value="1"/>
</dbReference>
<dbReference type="Pfam" id="PF00722">
    <property type="entry name" value="Glyco_hydro_16"/>
    <property type="match status" value="1"/>
</dbReference>
<evidence type="ECO:0000313" key="5">
    <source>
        <dbReference type="Proteomes" id="UP000249324"/>
    </source>
</evidence>
<evidence type="ECO:0000259" key="3">
    <source>
        <dbReference type="PROSITE" id="PS51762"/>
    </source>
</evidence>
<dbReference type="InterPro" id="IPR013320">
    <property type="entry name" value="ConA-like_dom_sf"/>
</dbReference>
<gene>
    <name evidence="4" type="ORF">DIU77_015450</name>
</gene>
<comment type="similarity">
    <text evidence="1">Belongs to the glycosyl hydrolase 16 family.</text>
</comment>
<dbReference type="AlphaFoldDB" id="A0ABD6FI23"/>
<protein>
    <submittedName>
        <fullName evidence="4">Glycoside hydrolase family 16 protein</fullName>
    </submittedName>
</protein>
<comment type="caution">
    <text evidence="4">The sequence shown here is derived from an EMBL/GenBank/DDBJ whole genome shotgun (WGS) entry which is preliminary data.</text>
</comment>
<evidence type="ECO:0000313" key="4">
    <source>
        <dbReference type="EMBL" id="MFO7193636.1"/>
    </source>
</evidence>
<dbReference type="Proteomes" id="UP000249324">
    <property type="component" value="Unassembled WGS sequence"/>
</dbReference>
<dbReference type="GO" id="GO:0016787">
    <property type="term" value="F:hydrolase activity"/>
    <property type="evidence" value="ECO:0007669"/>
    <property type="project" value="UniProtKB-KW"/>
</dbReference>
<feature type="chain" id="PRO_5044805661" evidence="2">
    <location>
        <begin position="24"/>
        <end position="281"/>
    </location>
</feature>
<keyword evidence="2" id="KW-0732">Signal</keyword>
<feature type="signal peptide" evidence="2">
    <location>
        <begin position="1"/>
        <end position="23"/>
    </location>
</feature>
<organism evidence="4 5">
    <name type="scientific">Thermocrispum agreste</name>
    <dbReference type="NCBI Taxonomy" id="37925"/>
    <lineage>
        <taxon>Bacteria</taxon>
        <taxon>Bacillati</taxon>
        <taxon>Actinomycetota</taxon>
        <taxon>Actinomycetes</taxon>
        <taxon>Pseudonocardiales</taxon>
        <taxon>Pseudonocardiaceae</taxon>
        <taxon>Thermocrispum</taxon>
    </lineage>
</organism>
<keyword evidence="4" id="KW-0378">Hydrolase</keyword>
<evidence type="ECO:0000256" key="1">
    <source>
        <dbReference type="ARBA" id="ARBA00006865"/>
    </source>
</evidence>
<dbReference type="PROSITE" id="PS51762">
    <property type="entry name" value="GH16_2"/>
    <property type="match status" value="1"/>
</dbReference>
<dbReference type="SUPFAM" id="SSF49899">
    <property type="entry name" value="Concanavalin A-like lectins/glucanases"/>
    <property type="match status" value="1"/>
</dbReference>
<dbReference type="PANTHER" id="PTHR10963">
    <property type="entry name" value="GLYCOSYL HYDROLASE-RELATED"/>
    <property type="match status" value="1"/>
</dbReference>
<feature type="domain" description="GH16" evidence="3">
    <location>
        <begin position="26"/>
        <end position="281"/>
    </location>
</feature>
<reference evidence="4 5" key="1">
    <citation type="journal article" date="2021" name="BMC Genomics">
        <title>Genome-resolved metagenome and metatranscriptome analyses of thermophilic composting reveal key bacterial players and their metabolic interactions.</title>
        <authorList>
            <person name="Braga L.P.P."/>
            <person name="Pereira R.V."/>
            <person name="Martins L.F."/>
            <person name="Moura L.M.S."/>
            <person name="Sanchez F.B."/>
            <person name="Patane J.S.L."/>
            <person name="da Silva A.M."/>
            <person name="Setubal J.C."/>
        </authorList>
    </citation>
    <scope>NUCLEOTIDE SEQUENCE [LARGE SCALE GENOMIC DNA]</scope>
    <source>
        <strain evidence="4">ZC4RG45</strain>
    </source>
</reference>
<evidence type="ECO:0000256" key="2">
    <source>
        <dbReference type="SAM" id="SignalP"/>
    </source>
</evidence>